<name>A0ABR8N0Q1_9BACL</name>
<accession>A0ABR8N0Q1</accession>
<evidence type="ECO:0000313" key="2">
    <source>
        <dbReference type="EMBL" id="MBD3920826.1"/>
    </source>
</evidence>
<dbReference type="Proteomes" id="UP000609346">
    <property type="component" value="Unassembled WGS sequence"/>
</dbReference>
<sequence length="310" mass="34541">MPIRLTGMSSGLDVESMVKELMKAERIPVNKLQQKKQTIQWKVDAYTGFNLKFSAMRESISTLRFSSGWKKTDSNGNTVRLSTDEMVTKIKDFVSKYNEMVTSVNGDLTEKVDNNYRPLTSDEKAAMNETDITNWENKAKEGLLRNDSILRTVLSDMRGIPSAVLTGTGVNTNYDTLSEIGIKTNMFVIGSSENGKLQIDETKLRAAIEADPDAVVSLLTKQGTGSDRGLLQRVYETMNTAMTQVSRKINGGIGTAASLVKQMSDIDKNIISKNTMLDKREEFYYKMFSNMEAAVNKGNAQMAWLSQQFG</sequence>
<dbReference type="InterPro" id="IPR040026">
    <property type="entry name" value="FliD"/>
</dbReference>
<evidence type="ECO:0000313" key="3">
    <source>
        <dbReference type="Proteomes" id="UP000609346"/>
    </source>
</evidence>
<dbReference type="EMBL" id="JACXZA010000004">
    <property type="protein sequence ID" value="MBD3920826.1"/>
    <property type="molecule type" value="Genomic_DNA"/>
</dbReference>
<dbReference type="InterPro" id="IPR010809">
    <property type="entry name" value="FliD_C"/>
</dbReference>
<keyword evidence="2" id="KW-0282">Flagellum</keyword>
<feature type="domain" description="Flagellar hook-associated protein 2 C-terminal" evidence="1">
    <location>
        <begin position="70"/>
        <end position="299"/>
    </location>
</feature>
<keyword evidence="2" id="KW-0966">Cell projection</keyword>
<comment type="caution">
    <text evidence="2">The sequence shown here is derived from an EMBL/GenBank/DDBJ whole genome shotgun (WGS) entry which is preliminary data.</text>
</comment>
<keyword evidence="2" id="KW-0969">Cilium</keyword>
<proteinExistence type="predicted"/>
<protein>
    <submittedName>
        <fullName evidence="2">Flagellar filament capping protein FliD</fullName>
    </submittedName>
</protein>
<keyword evidence="3" id="KW-1185">Reference proteome</keyword>
<dbReference type="PANTHER" id="PTHR30288:SF0">
    <property type="entry name" value="FLAGELLAR HOOK-ASSOCIATED PROTEIN 2"/>
    <property type="match status" value="1"/>
</dbReference>
<evidence type="ECO:0000259" key="1">
    <source>
        <dbReference type="Pfam" id="PF07195"/>
    </source>
</evidence>
<dbReference type="RefSeq" id="WP_191205090.1">
    <property type="nucleotide sequence ID" value="NZ_JACXZA010000004.1"/>
</dbReference>
<dbReference type="Pfam" id="PF07195">
    <property type="entry name" value="FliD_C"/>
    <property type="match status" value="1"/>
</dbReference>
<organism evidence="2 3">
    <name type="scientific">Paenibacillus terricola</name>
    <dbReference type="NCBI Taxonomy" id="2763503"/>
    <lineage>
        <taxon>Bacteria</taxon>
        <taxon>Bacillati</taxon>
        <taxon>Bacillota</taxon>
        <taxon>Bacilli</taxon>
        <taxon>Bacillales</taxon>
        <taxon>Paenibacillaceae</taxon>
        <taxon>Paenibacillus</taxon>
    </lineage>
</organism>
<reference evidence="2 3" key="1">
    <citation type="submission" date="2020-09" db="EMBL/GenBank/DDBJ databases">
        <title>Paenibacillus sp. strain PR3 16S rRNA gene Genome sequencing and assembly.</title>
        <authorList>
            <person name="Kim J."/>
        </authorList>
    </citation>
    <scope>NUCLEOTIDE SEQUENCE [LARGE SCALE GENOMIC DNA]</scope>
    <source>
        <strain evidence="2 3">PR3</strain>
    </source>
</reference>
<dbReference type="PANTHER" id="PTHR30288">
    <property type="entry name" value="FLAGELLAR CAP/ASSEMBLY PROTEIN FLID"/>
    <property type="match status" value="1"/>
</dbReference>
<gene>
    <name evidence="2" type="primary">fliD</name>
    <name evidence="2" type="ORF">H8B09_18815</name>
</gene>